<keyword evidence="3 7" id="KW-0812">Transmembrane</keyword>
<keyword evidence="2" id="KW-1003">Cell membrane</keyword>
<evidence type="ECO:0000313" key="9">
    <source>
        <dbReference type="Proteomes" id="UP000320085"/>
    </source>
</evidence>
<evidence type="ECO:0000256" key="2">
    <source>
        <dbReference type="ARBA" id="ARBA00022475"/>
    </source>
</evidence>
<dbReference type="SUPFAM" id="SSF103473">
    <property type="entry name" value="MFS general substrate transporter"/>
    <property type="match status" value="1"/>
</dbReference>
<feature type="transmembrane region" description="Helical" evidence="7">
    <location>
        <begin position="264"/>
        <end position="285"/>
    </location>
</feature>
<proteinExistence type="predicted"/>
<name>A0A543PTU4_9MICO</name>
<dbReference type="GO" id="GO:0022857">
    <property type="term" value="F:transmembrane transporter activity"/>
    <property type="evidence" value="ECO:0007669"/>
    <property type="project" value="InterPro"/>
</dbReference>
<feature type="transmembrane region" description="Helical" evidence="7">
    <location>
        <begin position="297"/>
        <end position="314"/>
    </location>
</feature>
<dbReference type="PRINTS" id="PR01988">
    <property type="entry name" value="EXPORTERBACE"/>
</dbReference>
<dbReference type="OrthoDB" id="3227279at2"/>
<organism evidence="8 9">
    <name type="scientific">Humibacillus xanthopallidus</name>
    <dbReference type="NCBI Taxonomy" id="412689"/>
    <lineage>
        <taxon>Bacteria</taxon>
        <taxon>Bacillati</taxon>
        <taxon>Actinomycetota</taxon>
        <taxon>Actinomycetes</taxon>
        <taxon>Micrococcales</taxon>
        <taxon>Intrasporangiaceae</taxon>
        <taxon>Humibacillus</taxon>
    </lineage>
</organism>
<sequence>MIPSQGRSGTAPTYAAVLRAPHYLPIFIANALSLWGDYIARVTVAAVVYERTRSPLATAATLAVSLVPTFFGRSLVGPIVDRFPYKWVLIWSHLLRALCVLGLIGLTVTHSPIWGLFIVLFALEAIGGASTASNMVLLTDLFEDRHLYARAVGLGAMSEQFNQAIGLAIGGGLVALVGSGVGLVFDLVTFLVAASVIFVVAPLVPVSGVRGRGLRGFARDLQTAARDLAGHPVLARLVALSAVAGLAISAPEALAIPIANENGWGGFGGVLMAAPIVGAFLGIVLIGRLHVQRQNQLIVPLALAMPVPLLALALHPPIWLVVALFVVSGLLQAFMVPLQATFTLVTQPELRGRIFSLAGSVSVAAAGISFLVAGWFGRHTGNPYFAVAICAAITVVLVGLLALTWPHHRVSRAVDRAYAPVTTSVSSPSPAASSSASSASSASSSRVG</sequence>
<feature type="transmembrane region" description="Helical" evidence="7">
    <location>
        <begin position="114"/>
        <end position="138"/>
    </location>
</feature>
<feature type="region of interest" description="Disordered" evidence="6">
    <location>
        <begin position="423"/>
        <end position="448"/>
    </location>
</feature>
<dbReference type="PANTHER" id="PTHR23513">
    <property type="entry name" value="INTEGRAL MEMBRANE EFFLUX PROTEIN-RELATED"/>
    <property type="match status" value="1"/>
</dbReference>
<feature type="transmembrane region" description="Helical" evidence="7">
    <location>
        <begin position="56"/>
        <end position="76"/>
    </location>
</feature>
<dbReference type="AlphaFoldDB" id="A0A543PTU4"/>
<dbReference type="RefSeq" id="WP_141819774.1">
    <property type="nucleotide sequence ID" value="NZ_BAAAQC010000005.1"/>
</dbReference>
<dbReference type="InterPro" id="IPR022324">
    <property type="entry name" value="Bacilysin_exporter_BacE_put"/>
</dbReference>
<comment type="subcellular location">
    <subcellularLocation>
        <location evidence="1">Cell membrane</location>
        <topology evidence="1">Multi-pass membrane protein</topology>
    </subcellularLocation>
</comment>
<protein>
    <submittedName>
        <fullName evidence="8">MFS transporter</fullName>
    </submittedName>
</protein>
<evidence type="ECO:0000256" key="7">
    <source>
        <dbReference type="SAM" id="Phobius"/>
    </source>
</evidence>
<gene>
    <name evidence="8" type="ORF">FHX52_0604</name>
</gene>
<feature type="transmembrane region" description="Helical" evidence="7">
    <location>
        <begin position="383"/>
        <end position="403"/>
    </location>
</feature>
<dbReference type="GO" id="GO:0005886">
    <property type="term" value="C:plasma membrane"/>
    <property type="evidence" value="ECO:0007669"/>
    <property type="project" value="UniProtKB-SubCell"/>
</dbReference>
<feature type="transmembrane region" description="Helical" evidence="7">
    <location>
        <begin position="88"/>
        <end position="108"/>
    </location>
</feature>
<evidence type="ECO:0000256" key="4">
    <source>
        <dbReference type="ARBA" id="ARBA00022989"/>
    </source>
</evidence>
<dbReference type="EMBL" id="VFQF01000001">
    <property type="protein sequence ID" value="TQN47502.1"/>
    <property type="molecule type" value="Genomic_DNA"/>
</dbReference>
<dbReference type="InterPro" id="IPR036259">
    <property type="entry name" value="MFS_trans_sf"/>
</dbReference>
<evidence type="ECO:0000256" key="6">
    <source>
        <dbReference type="SAM" id="MobiDB-lite"/>
    </source>
</evidence>
<comment type="caution">
    <text evidence="8">The sequence shown here is derived from an EMBL/GenBank/DDBJ whole genome shotgun (WGS) entry which is preliminary data.</text>
</comment>
<dbReference type="Pfam" id="PF07690">
    <property type="entry name" value="MFS_1"/>
    <property type="match status" value="1"/>
</dbReference>
<evidence type="ECO:0000256" key="1">
    <source>
        <dbReference type="ARBA" id="ARBA00004651"/>
    </source>
</evidence>
<dbReference type="Gene3D" id="1.20.1250.20">
    <property type="entry name" value="MFS general substrate transporter like domains"/>
    <property type="match status" value="1"/>
</dbReference>
<keyword evidence="4 7" id="KW-1133">Transmembrane helix</keyword>
<evidence type="ECO:0000313" key="8">
    <source>
        <dbReference type="EMBL" id="TQN47502.1"/>
    </source>
</evidence>
<dbReference type="Proteomes" id="UP000320085">
    <property type="component" value="Unassembled WGS sequence"/>
</dbReference>
<dbReference type="InterPro" id="IPR011701">
    <property type="entry name" value="MFS"/>
</dbReference>
<accession>A0A543PTU4</accession>
<keyword evidence="5 7" id="KW-0472">Membrane</keyword>
<feature type="transmembrane region" description="Helical" evidence="7">
    <location>
        <begin position="354"/>
        <end position="377"/>
    </location>
</feature>
<feature type="transmembrane region" description="Helical" evidence="7">
    <location>
        <begin position="191"/>
        <end position="212"/>
    </location>
</feature>
<feature type="transmembrane region" description="Helical" evidence="7">
    <location>
        <begin position="320"/>
        <end position="342"/>
    </location>
</feature>
<evidence type="ECO:0000256" key="5">
    <source>
        <dbReference type="ARBA" id="ARBA00023136"/>
    </source>
</evidence>
<dbReference type="CDD" id="cd06173">
    <property type="entry name" value="MFS_MefA_like"/>
    <property type="match status" value="1"/>
</dbReference>
<reference evidence="8 9" key="1">
    <citation type="submission" date="2019-06" db="EMBL/GenBank/DDBJ databases">
        <title>Sequencing the genomes of 1000 actinobacteria strains.</title>
        <authorList>
            <person name="Klenk H.-P."/>
        </authorList>
    </citation>
    <scope>NUCLEOTIDE SEQUENCE [LARGE SCALE GENOMIC DNA]</scope>
    <source>
        <strain evidence="8 9">DSM 21776</strain>
    </source>
</reference>
<evidence type="ECO:0000256" key="3">
    <source>
        <dbReference type="ARBA" id="ARBA00022692"/>
    </source>
</evidence>
<feature type="transmembrane region" description="Helical" evidence="7">
    <location>
        <begin position="164"/>
        <end position="185"/>
    </location>
</feature>
<dbReference type="PANTHER" id="PTHR23513:SF11">
    <property type="entry name" value="STAPHYLOFERRIN A TRANSPORTER"/>
    <property type="match status" value="1"/>
</dbReference>